<proteinExistence type="predicted"/>
<reference evidence="1" key="1">
    <citation type="journal article" date="2021" name="Mol. Plant Microbe Interact.">
        <title>Complete Genome Sequence of the Plant-Pathogenic Fungus Colletotrichum lupini.</title>
        <authorList>
            <person name="Baroncelli R."/>
            <person name="Pensec F."/>
            <person name="Da Lio D."/>
            <person name="Boufleur T."/>
            <person name="Vicente I."/>
            <person name="Sarrocco S."/>
            <person name="Picot A."/>
            <person name="Baraldi E."/>
            <person name="Sukno S."/>
            <person name="Thon M."/>
            <person name="Le Floch G."/>
        </authorList>
    </citation>
    <scope>NUCLEOTIDE SEQUENCE</scope>
    <source>
        <strain evidence="1">IMI 504893</strain>
    </source>
</reference>
<dbReference type="EMBL" id="CP019471">
    <property type="protein sequence ID" value="UQC74850.1"/>
    <property type="molecule type" value="Genomic_DNA"/>
</dbReference>
<name>A0A9Q8SCU1_9PEZI</name>
<dbReference type="KEGG" id="clup:CLUP02_01502"/>
<dbReference type="AlphaFoldDB" id="A0A9Q8SCU1"/>
<accession>A0A9Q8SCU1</accession>
<sequence>MKATPGPGLPCKMPRPMPRHAMPCHAYARYPYSVSGPKKQAKRVSLLHADNQLLPRGEGEERNKIKTRAVPWLLAGGAHCLTAQALVWRQRERERVRSQRLSAFGLLLPFRERVTEMMKCPSPTNLVFCQHFTVEAQPTWFMSAQLARPGEEIQWRSGQNRGLGKERDGSAMTASRYIGLVHSWKHEKEYFLQGSSCNRAPAPHRRYGYTVSTPNQGNFYPTRRTAEIEDGERERVRSTHYAAEKDTYLEPGAPFLLPVRIAPSVLTLGSPEHLVFVPVSIFASSLRLALLLVSCCASALTVVAPTRVFLRYHGEQGSLASRGALYPTNSSIRPPIHAYMNGDGRLADEPRRCFQSTLLLPPPEPLLKRSAWREPLFYLLPTCHSAAILSACFRCNPIQNAAVACFAKDFLFTFIGAGAALEGEIAFRRKREKNRESGCFCKLGSRYPFTREERGGKKLARLPNLLHTLSFAFSSLLPPILAYCCKALPSLHSDEGCTSRLTLTTRTGVGSSCGTNRSSNVNEGSHYTEASMPMVLGDYNFAQPDSTHMLLLSMCDCPTQDAERQSYCLVHSIPWFLEQLGRAAGDDDPGVSHFSLPCSSFREGNGNSDPLPIVTPPRVAEPVPSRSHCFASKISSQLSFGDSLSGKEKGVTKISVHLLLICGIGAITPDTRIEAARSSMFRQEPIHGMQPAISQFIFEASTHVFAFCTLPEPTFRVPFGQFVGGNQINGSVKFTQPGNLVLPQNREVLRAVAHSGTGTRQPLTVNRLSTTLQCNVEPAGSRKV</sequence>
<gene>
    <name evidence="1" type="ORF">CLUP02_01502</name>
</gene>
<evidence type="ECO:0000313" key="1">
    <source>
        <dbReference type="EMBL" id="UQC74850.1"/>
    </source>
</evidence>
<dbReference type="RefSeq" id="XP_049136499.1">
    <property type="nucleotide sequence ID" value="XM_049280542.1"/>
</dbReference>
<keyword evidence="2" id="KW-1185">Reference proteome</keyword>
<dbReference type="GeneID" id="73335552"/>
<protein>
    <submittedName>
        <fullName evidence="1">Uncharacterized protein</fullName>
    </submittedName>
</protein>
<dbReference type="Proteomes" id="UP000830671">
    <property type="component" value="Chromosome 1"/>
</dbReference>
<organism evidence="1 2">
    <name type="scientific">Colletotrichum lupini</name>
    <dbReference type="NCBI Taxonomy" id="145971"/>
    <lineage>
        <taxon>Eukaryota</taxon>
        <taxon>Fungi</taxon>
        <taxon>Dikarya</taxon>
        <taxon>Ascomycota</taxon>
        <taxon>Pezizomycotina</taxon>
        <taxon>Sordariomycetes</taxon>
        <taxon>Hypocreomycetidae</taxon>
        <taxon>Glomerellales</taxon>
        <taxon>Glomerellaceae</taxon>
        <taxon>Colletotrichum</taxon>
        <taxon>Colletotrichum acutatum species complex</taxon>
    </lineage>
</organism>
<evidence type="ECO:0000313" key="2">
    <source>
        <dbReference type="Proteomes" id="UP000830671"/>
    </source>
</evidence>